<dbReference type="Gene3D" id="2.60.40.1930">
    <property type="match status" value="1"/>
</dbReference>
<feature type="region of interest" description="Disordered" evidence="3">
    <location>
        <begin position="91"/>
        <end position="124"/>
    </location>
</feature>
<dbReference type="InterPro" id="IPR021868">
    <property type="entry name" value="Alpha_2_Macroglob_MG3"/>
</dbReference>
<dbReference type="Proteomes" id="UP000235777">
    <property type="component" value="Unassembled WGS sequence"/>
</dbReference>
<feature type="region of interest" description="Disordered" evidence="3">
    <location>
        <begin position="1721"/>
        <end position="1753"/>
    </location>
</feature>
<sequence length="1753" mass="190722">MNKRTIRLASIITLLFISAIAAFGIVRYFHNRAEASDIGEDRNAPFAVIDAANRELDGQPALALTFSQPLDASRDYDKVVRVFKMPAAKNLKARSPDNNGENGDDNAGDADNPDNASAASAASEVSRSEKLTDLAGGVAVSGAWVVGDNPRILYFPHIEPLTRYVVQIGDSLSAKDGRKLGQEIRYSINTPAVTPAYYFASRGMVLPAKQNGGLPVVTVNVPEVDVQFMRVRPDQLPRFLDSMLARRQPAKQSDANDDGDASDNSNDTDNASLPDDLHGAVSIWSLDELHKMADSVYEGRFLTEQQTDKRSVTYLPVEGIKALQDPGIYVAVMSQPGRFRSEYQTTYYYVSDLGLHLRLFEHAADAFVSSLTDGSAVSGVDLTWLDKQGKVLARGQTDGDGHAAFAQAPAGAAIVLAQKGQQMSMLAVREAALDLSEYDVTGLPYKPVRLFAWSGRDLYRPGETFPLSVLARDADGRPVPPQPIQATLRRADGKTQFVATWQPMTGRPGYYLHPIALPADAPTGTWTLELRNDPADKLPNTTVRFGVEEFLPERMKLDLSSPASALTPNQSFHVDVKGAYLYGAPAAGNRLVGVVEFFRSNNPLAARYPGFTFGDANDEATHVRQPLDDQHLDDDGRIGLELPTDEVANAHSPMTVRATLSLLETGGRPVVRNIERTIWPAPALTAVRPLYSGDYAPEDSPADFEVIRTDAAGNLKPEKGLPVRLFRENRNYYWRFDDQRGWNSGYTDSDELVFTTTVDVPAGGRGHLRVPLKYGRYRLEILDTATGQTLRYRFYAGWNAQSNETAGQRPDRVMLKLDRDAYRGGDTARLTIMPPHPGTALITVDGDRTLWTKRVKVDGASTTVDIPVDPSWQRHDLYISVMALRPGNEGDLVTPARALGLTALPLARIDRKFDVMIEAPTRIKSETVAKIKVKVPAAKGQNALLTLSAVDVGILNITQFAVPDPYQFFFGKLRYGADLHDIYGRLIEKMAGKKGKLKWGGDATPKATQNLPKKVKLVDIFSDPVTLDANGEAEVPVSLPDFNGTLRLSAVVATADRYGSQSAEMIVAAPVIAELSTPRYLNFGDRATFALDLQNLTGSAGQFKVDVTSDNGLSIHGGTGNVALRPQQKVTLRYAVETGQLAGLHAVDLTVEGPGVSLKRHYAVQVEAPTPSTQVVQRYTIEPGATLQIRDPALAGFYPGSLTAHLLLSNKPPIDVKAAVQWLLEYPYGCTEQTTSSAYPWLYVDEAAARRYGSKAYTRDERAQRIDFAMGKLGGYQSASGGFSLWGNGREDFWLSGYVAGFLQDARAQGFSVPDTLYNKTMNYLLRGLQEGSAQITPLPTHISPDDLRRLIDDVSRNNRNFEGLVQASYVLARERKAPLSTLRLLFEQRAYADSGLSLVELGIALSLMGDETRGQQAIAQGAKMERLSGYWWWDYGSEVRDAALSYVLLARDKIHAPDAESLLLGRVQNATAATGAAYYSTQERLALFRLGQTLSSGEQKAWRATIASDGETRTVDSAVTPFADVTATQFAHGMTITNSSDQRLFVQLSLAGNPIQTPSPDVRHLGSLTVTREYLQADGSALGGAPLKVGDTVLVHLRANSVNTVTGSALVVDRIPAGLEIENQNLVKGEDGEGIKVGDVDVNEAMQSEKIQHVEFRDDRFVAAVKLGWGGLDLFYRARVVTPGRYAVPPAIVEDMYRPQYFGVLDAQSTMTIVDANAPRTAPVDTGASARAAAMKPSTAASPAPASAAAAH</sequence>
<dbReference type="SUPFAM" id="SSF48239">
    <property type="entry name" value="Terpenoid cyclases/Protein prenyltransferases"/>
    <property type="match status" value="1"/>
</dbReference>
<dbReference type="Pfam" id="PF21142">
    <property type="entry name" value="A2M_bMG2"/>
    <property type="match status" value="1"/>
</dbReference>
<dbReference type="RefSeq" id="WP_018443327.1">
    <property type="nucleotide sequence ID" value="NZ_KB890209.1"/>
</dbReference>
<dbReference type="InterPro" id="IPR026284">
    <property type="entry name" value="A2MG_proteobact"/>
</dbReference>
<dbReference type="GO" id="GO:0005615">
    <property type="term" value="C:extracellular space"/>
    <property type="evidence" value="ECO:0007669"/>
    <property type="project" value="InterPro"/>
</dbReference>
<protein>
    <submittedName>
        <fullName evidence="6">Alpha-2-macroglobulin family protein</fullName>
    </submittedName>
</protein>
<feature type="compositionally biased region" description="Acidic residues" evidence="3">
    <location>
        <begin position="102"/>
        <end position="112"/>
    </location>
</feature>
<evidence type="ECO:0000256" key="2">
    <source>
        <dbReference type="ARBA" id="ARBA00022729"/>
    </source>
</evidence>
<evidence type="ECO:0000256" key="3">
    <source>
        <dbReference type="SAM" id="MobiDB-lite"/>
    </source>
</evidence>
<comment type="caution">
    <text evidence="6">The sequence shown here is derived from an EMBL/GenBank/DDBJ whole genome shotgun (WGS) entry which is preliminary data.</text>
</comment>
<dbReference type="SMART" id="SM01359">
    <property type="entry name" value="A2M_N_2"/>
    <property type="match status" value="1"/>
</dbReference>
<dbReference type="Pfam" id="PF07678">
    <property type="entry name" value="TED_complement"/>
    <property type="match status" value="1"/>
</dbReference>
<dbReference type="Pfam" id="PF01835">
    <property type="entry name" value="MG2"/>
    <property type="match status" value="1"/>
</dbReference>
<proteinExistence type="inferred from homology"/>
<comment type="similarity">
    <text evidence="1">Belongs to the protease inhibitor I39 (alpha-2-macroglobulin) family. Bacterial alpha-2-macroglobulin subfamily.</text>
</comment>
<evidence type="ECO:0000256" key="1">
    <source>
        <dbReference type="ARBA" id="ARBA00010556"/>
    </source>
</evidence>
<dbReference type="EMBL" id="PNYC01000022">
    <property type="protein sequence ID" value="PMS32197.1"/>
    <property type="molecule type" value="Genomic_DNA"/>
</dbReference>
<dbReference type="InterPro" id="IPR049120">
    <property type="entry name" value="A2M_bMG2"/>
</dbReference>
<dbReference type="OrthoDB" id="9767116at2"/>
<dbReference type="PANTHER" id="PTHR40094:SF1">
    <property type="entry name" value="UBIQUITIN DOMAIN-CONTAINING PROTEIN"/>
    <property type="match status" value="1"/>
</dbReference>
<dbReference type="InterPro" id="IPR041462">
    <property type="entry name" value="Bact_A2M_MG6"/>
</dbReference>
<keyword evidence="2" id="KW-0732">Signal</keyword>
<dbReference type="InterPro" id="IPR041246">
    <property type="entry name" value="Bact_MG10"/>
</dbReference>
<dbReference type="InterPro" id="IPR001599">
    <property type="entry name" value="Macroglobln_a2"/>
</dbReference>
<evidence type="ECO:0000259" key="4">
    <source>
        <dbReference type="SMART" id="SM01359"/>
    </source>
</evidence>
<dbReference type="PIRSF" id="PIRSF038980">
    <property type="entry name" value="A2M_bac"/>
    <property type="match status" value="1"/>
</dbReference>
<dbReference type="SMART" id="SM01360">
    <property type="entry name" value="A2M"/>
    <property type="match status" value="1"/>
</dbReference>
<dbReference type="PANTHER" id="PTHR40094">
    <property type="entry name" value="ALPHA-2-MACROGLOBULIN HOMOLOG"/>
    <property type="match status" value="1"/>
</dbReference>
<dbReference type="InterPro" id="IPR051802">
    <property type="entry name" value="YfhM-like"/>
</dbReference>
<name>A0A2N7WS18_9BURK</name>
<dbReference type="InterPro" id="IPR011625">
    <property type="entry name" value="A2M_N_BRD"/>
</dbReference>
<dbReference type="Gene3D" id="1.50.10.20">
    <property type="match status" value="1"/>
</dbReference>
<organism evidence="6 7">
    <name type="scientific">Trinickia symbiotica</name>
    <dbReference type="NCBI Taxonomy" id="863227"/>
    <lineage>
        <taxon>Bacteria</taxon>
        <taxon>Pseudomonadati</taxon>
        <taxon>Pseudomonadota</taxon>
        <taxon>Betaproteobacteria</taxon>
        <taxon>Burkholderiales</taxon>
        <taxon>Burkholderiaceae</taxon>
        <taxon>Trinickia</taxon>
    </lineage>
</organism>
<feature type="domain" description="Alpha-2-macroglobulin" evidence="5">
    <location>
        <begin position="1018"/>
        <end position="1107"/>
    </location>
</feature>
<keyword evidence="7" id="KW-1185">Reference proteome</keyword>
<dbReference type="Pfam" id="PF17973">
    <property type="entry name" value="bMG10"/>
    <property type="match status" value="1"/>
</dbReference>
<dbReference type="InterPro" id="IPR008930">
    <property type="entry name" value="Terpenoid_cyclase/PrenylTrfase"/>
</dbReference>
<dbReference type="Pfam" id="PF17972">
    <property type="entry name" value="bMG5"/>
    <property type="match status" value="1"/>
</dbReference>
<evidence type="ECO:0000313" key="6">
    <source>
        <dbReference type="EMBL" id="PMS32197.1"/>
    </source>
</evidence>
<dbReference type="InterPro" id="IPR041203">
    <property type="entry name" value="Bact_A2M_MG5"/>
</dbReference>
<accession>A0A2N7WS18</accession>
<dbReference type="Pfam" id="PF17962">
    <property type="entry name" value="bMG6"/>
    <property type="match status" value="1"/>
</dbReference>
<dbReference type="Pfam" id="PF07703">
    <property type="entry name" value="A2M_BRD"/>
    <property type="match status" value="1"/>
</dbReference>
<feature type="domain" description="Alpha-2-macroglobulin bait region" evidence="4">
    <location>
        <begin position="813"/>
        <end position="957"/>
    </location>
</feature>
<dbReference type="Pfam" id="PF11974">
    <property type="entry name" value="bMG3"/>
    <property type="match status" value="1"/>
</dbReference>
<evidence type="ECO:0000313" key="7">
    <source>
        <dbReference type="Proteomes" id="UP000235777"/>
    </source>
</evidence>
<feature type="region of interest" description="Disordered" evidence="3">
    <location>
        <begin position="247"/>
        <end position="274"/>
    </location>
</feature>
<gene>
    <name evidence="6" type="ORF">C0Z20_26430</name>
</gene>
<dbReference type="InterPro" id="IPR011626">
    <property type="entry name" value="Alpha-macroglobulin_TED"/>
</dbReference>
<feature type="compositionally biased region" description="Low complexity" evidence="3">
    <location>
        <begin position="113"/>
        <end position="124"/>
    </location>
</feature>
<feature type="compositionally biased region" description="Low complexity" evidence="3">
    <location>
        <begin position="262"/>
        <end position="272"/>
    </location>
</feature>
<dbReference type="CDD" id="cd02891">
    <property type="entry name" value="A2M_like"/>
    <property type="match status" value="1"/>
</dbReference>
<evidence type="ECO:0000259" key="5">
    <source>
        <dbReference type="SMART" id="SM01360"/>
    </source>
</evidence>
<reference evidence="6 7" key="1">
    <citation type="submission" date="2018-01" db="EMBL/GenBank/DDBJ databases">
        <title>Whole genome analyses suggest that Burkholderia sensu lato contains two further novel genera in the rhizoxinica-symbiotica group Mycetohabitans gen. nov., and Trinickia gen. nov.: implications for the evolution of diazotrophy and nodulation in the Burkholderiaceae.</title>
        <authorList>
            <person name="Estrada-de los Santos P."/>
            <person name="Palmer M."/>
            <person name="Chavez-Ramirez B."/>
            <person name="Beukes C."/>
            <person name="Steenkamp E.T."/>
            <person name="Hirsch A.M."/>
            <person name="Manyaka P."/>
            <person name="Maluk M."/>
            <person name="Lafos M."/>
            <person name="Crook M."/>
            <person name="Gross E."/>
            <person name="Simon M.F."/>
            <person name="Bueno dos Reis Junior F."/>
            <person name="Poole P.S."/>
            <person name="Venter S.N."/>
            <person name="James E.K."/>
        </authorList>
    </citation>
    <scope>NUCLEOTIDE SEQUENCE [LARGE SCALE GENOMIC DNA]</scope>
    <source>
        <strain evidence="6 7">JPY 581</strain>
    </source>
</reference>
<dbReference type="Pfam" id="PF00207">
    <property type="entry name" value="A2M"/>
    <property type="match status" value="1"/>
</dbReference>
<feature type="compositionally biased region" description="Low complexity" evidence="3">
    <location>
        <begin position="1729"/>
        <end position="1753"/>
    </location>
</feature>
<dbReference type="InterPro" id="IPR047565">
    <property type="entry name" value="Alpha-macroglob_thiol-ester_cl"/>
</dbReference>
<dbReference type="STRING" id="863227.GCA_000373005_04715"/>
<dbReference type="GO" id="GO:0004866">
    <property type="term" value="F:endopeptidase inhibitor activity"/>
    <property type="evidence" value="ECO:0007669"/>
    <property type="project" value="InterPro"/>
</dbReference>
<dbReference type="InterPro" id="IPR002890">
    <property type="entry name" value="MG2"/>
</dbReference>
<dbReference type="SMART" id="SM01419">
    <property type="entry name" value="Thiol-ester_cl"/>
    <property type="match status" value="1"/>
</dbReference>